<dbReference type="AlphaFoldDB" id="A0A6P0G1P8"/>
<evidence type="ECO:0000256" key="1">
    <source>
        <dbReference type="SAM" id="Phobius"/>
    </source>
</evidence>
<evidence type="ECO:0000313" key="3">
    <source>
        <dbReference type="Proteomes" id="UP000471082"/>
    </source>
</evidence>
<dbReference type="EMBL" id="JAAGYU010000032">
    <property type="protein sequence ID" value="NEL76430.1"/>
    <property type="molecule type" value="Genomic_DNA"/>
</dbReference>
<dbReference type="Proteomes" id="UP000471082">
    <property type="component" value="Unassembled WGS sequence"/>
</dbReference>
<feature type="non-terminal residue" evidence="2">
    <location>
        <position position="1"/>
    </location>
</feature>
<comment type="caution">
    <text evidence="2">The sequence shown here is derived from an EMBL/GenBank/DDBJ whole genome shotgun (WGS) entry which is preliminary data.</text>
</comment>
<reference evidence="2 3" key="1">
    <citation type="submission" date="2019-11" db="EMBL/GenBank/DDBJ databases">
        <title>Genome-resolved metagenomics to study the prevalence of co-infection and intraspecific heterogeneity among plant pathogen metapopulations.</title>
        <authorList>
            <person name="Newberry E."/>
            <person name="Bhandari R."/>
            <person name="Kemble J."/>
            <person name="Sikora E."/>
            <person name="Potnis N."/>
        </authorList>
    </citation>
    <scope>NUCLEOTIDE SEQUENCE [LARGE SCALE GENOMIC DNA]</scope>
    <source>
        <strain evidence="2">Xp_Tom_Tuscaloosa_18b</strain>
    </source>
</reference>
<sequence>RVMRPMLKRDARRRGVTRAPLLYRCMFSPGAMLVSTAAVIVPVVRHYMQLGML</sequence>
<protein>
    <submittedName>
        <fullName evidence="2">RNA polymerase subunit sigma-70</fullName>
    </submittedName>
</protein>
<gene>
    <name evidence="2" type="ORF">G3W61_09210</name>
</gene>
<evidence type="ECO:0000313" key="2">
    <source>
        <dbReference type="EMBL" id="NEL76430.1"/>
    </source>
</evidence>
<organism evidence="2 3">
    <name type="scientific">Xanthomonas perforans</name>
    <dbReference type="NCBI Taxonomy" id="442694"/>
    <lineage>
        <taxon>Bacteria</taxon>
        <taxon>Pseudomonadati</taxon>
        <taxon>Pseudomonadota</taxon>
        <taxon>Gammaproteobacteria</taxon>
        <taxon>Lysobacterales</taxon>
        <taxon>Lysobacteraceae</taxon>
        <taxon>Xanthomonas</taxon>
    </lineage>
</organism>
<accession>A0A6P0G1P8</accession>
<feature type="transmembrane region" description="Helical" evidence="1">
    <location>
        <begin position="21"/>
        <end position="44"/>
    </location>
</feature>
<name>A0A6P0G1P8_XANPE</name>
<keyword evidence="1" id="KW-0472">Membrane</keyword>
<keyword evidence="1" id="KW-0812">Transmembrane</keyword>
<keyword evidence="1" id="KW-1133">Transmembrane helix</keyword>
<proteinExistence type="predicted"/>